<organism evidence="1 2">
    <name type="scientific">Portunus trituberculatus</name>
    <name type="common">Swimming crab</name>
    <name type="synonym">Neptunus trituberculatus</name>
    <dbReference type="NCBI Taxonomy" id="210409"/>
    <lineage>
        <taxon>Eukaryota</taxon>
        <taxon>Metazoa</taxon>
        <taxon>Ecdysozoa</taxon>
        <taxon>Arthropoda</taxon>
        <taxon>Crustacea</taxon>
        <taxon>Multicrustacea</taxon>
        <taxon>Malacostraca</taxon>
        <taxon>Eumalacostraca</taxon>
        <taxon>Eucarida</taxon>
        <taxon>Decapoda</taxon>
        <taxon>Pleocyemata</taxon>
        <taxon>Brachyura</taxon>
        <taxon>Eubrachyura</taxon>
        <taxon>Portunoidea</taxon>
        <taxon>Portunidae</taxon>
        <taxon>Portuninae</taxon>
        <taxon>Portunus</taxon>
    </lineage>
</organism>
<name>A0A5B7JCV0_PORTR</name>
<comment type="caution">
    <text evidence="1">The sequence shown here is derived from an EMBL/GenBank/DDBJ whole genome shotgun (WGS) entry which is preliminary data.</text>
</comment>
<dbReference type="Proteomes" id="UP000324222">
    <property type="component" value="Unassembled WGS sequence"/>
</dbReference>
<evidence type="ECO:0000313" key="1">
    <source>
        <dbReference type="EMBL" id="MPC92485.1"/>
    </source>
</evidence>
<dbReference type="AlphaFoldDB" id="A0A5B7JCV0"/>
<gene>
    <name evidence="1" type="ORF">E2C01_087576</name>
</gene>
<proteinExistence type="predicted"/>
<accession>A0A5B7JCV0</accession>
<evidence type="ECO:0000313" key="2">
    <source>
        <dbReference type="Proteomes" id="UP000324222"/>
    </source>
</evidence>
<protein>
    <submittedName>
        <fullName evidence="1">Uncharacterized protein</fullName>
    </submittedName>
</protein>
<dbReference type="EMBL" id="VSRR010091438">
    <property type="protein sequence ID" value="MPC92485.1"/>
    <property type="molecule type" value="Genomic_DNA"/>
</dbReference>
<reference evidence="1 2" key="1">
    <citation type="submission" date="2019-05" db="EMBL/GenBank/DDBJ databases">
        <title>Another draft genome of Portunus trituberculatus and its Hox gene families provides insights of decapod evolution.</title>
        <authorList>
            <person name="Jeong J.-H."/>
            <person name="Song I."/>
            <person name="Kim S."/>
            <person name="Choi T."/>
            <person name="Kim D."/>
            <person name="Ryu S."/>
            <person name="Kim W."/>
        </authorList>
    </citation>
    <scope>NUCLEOTIDE SEQUENCE [LARGE SCALE GENOMIC DNA]</scope>
    <source>
        <tissue evidence="1">Muscle</tissue>
    </source>
</reference>
<sequence length="43" mass="4790">MPFLTSDRGQRIRTCGLENSVAHKARVVTLHHGGPLLFHVSHL</sequence>
<keyword evidence="2" id="KW-1185">Reference proteome</keyword>